<dbReference type="GO" id="GO:0016491">
    <property type="term" value="F:oxidoreductase activity"/>
    <property type="evidence" value="ECO:0007669"/>
    <property type="project" value="UniProtKB-KW"/>
</dbReference>
<dbReference type="Pfam" id="PF02754">
    <property type="entry name" value="CCG"/>
    <property type="match status" value="2"/>
</dbReference>
<organism evidence="3">
    <name type="scientific">marine sediment metagenome</name>
    <dbReference type="NCBI Taxonomy" id="412755"/>
    <lineage>
        <taxon>unclassified sequences</taxon>
        <taxon>metagenomes</taxon>
        <taxon>ecological metagenomes</taxon>
    </lineage>
</organism>
<dbReference type="InterPro" id="IPR051278">
    <property type="entry name" value="HdrB/HdrD_reductase"/>
</dbReference>
<evidence type="ECO:0000256" key="1">
    <source>
        <dbReference type="ARBA" id="ARBA00023002"/>
    </source>
</evidence>
<gene>
    <name evidence="3" type="ORF">LCGC14_1627770</name>
</gene>
<name>A0A0F9L393_9ZZZZ</name>
<proteinExistence type="predicted"/>
<dbReference type="PANTHER" id="PTHR42947:SF1">
    <property type="entry name" value="COB--COM HETERODISULFIDE REDUCTASE SUBUNIT B 1"/>
    <property type="match status" value="1"/>
</dbReference>
<protein>
    <recommendedName>
        <fullName evidence="2">Cysteine-rich domain-containing protein</fullName>
    </recommendedName>
</protein>
<dbReference type="EMBL" id="LAZR01013387">
    <property type="protein sequence ID" value="KKM22200.1"/>
    <property type="molecule type" value="Genomic_DNA"/>
</dbReference>
<feature type="domain" description="Cysteine-rich" evidence="2">
    <location>
        <begin position="3"/>
        <end position="82"/>
    </location>
</feature>
<dbReference type="PANTHER" id="PTHR42947">
    <property type="entry name" value="COB--COM HETERODISULFIDE REDUCTASE SUBUNIT B 1"/>
    <property type="match status" value="1"/>
</dbReference>
<evidence type="ECO:0000313" key="3">
    <source>
        <dbReference type="EMBL" id="KKM22200.1"/>
    </source>
</evidence>
<feature type="domain" description="Cysteine-rich" evidence="2">
    <location>
        <begin position="146"/>
        <end position="234"/>
    </location>
</feature>
<comment type="caution">
    <text evidence="3">The sequence shown here is derived from an EMBL/GenBank/DDBJ whole genome shotgun (WGS) entry which is preliminary data.</text>
</comment>
<accession>A0A0F9L393</accession>
<dbReference type="Gene3D" id="1.20.1050.140">
    <property type="match status" value="1"/>
</dbReference>
<dbReference type="InterPro" id="IPR004017">
    <property type="entry name" value="Cys_rich_dom"/>
</dbReference>
<keyword evidence="1" id="KW-0560">Oxidoreductase</keyword>
<evidence type="ECO:0000259" key="2">
    <source>
        <dbReference type="Pfam" id="PF02754"/>
    </source>
</evidence>
<reference evidence="3" key="1">
    <citation type="journal article" date="2015" name="Nature">
        <title>Complex archaea that bridge the gap between prokaryotes and eukaryotes.</title>
        <authorList>
            <person name="Spang A."/>
            <person name="Saw J.H."/>
            <person name="Jorgensen S.L."/>
            <person name="Zaremba-Niedzwiedzka K."/>
            <person name="Martijn J."/>
            <person name="Lind A.E."/>
            <person name="van Eijk R."/>
            <person name="Schleper C."/>
            <person name="Guy L."/>
            <person name="Ettema T.J."/>
        </authorList>
    </citation>
    <scope>NUCLEOTIDE SEQUENCE</scope>
</reference>
<sequence>MKYAYYPGCSLHSTAKEYGVSAQAVCQLLEIKLEEVPRWTCCGATSAHSIDRLLSVALPVKNLLEVQKMDQDMLVCCAACYNRHRIANKVMQENEEERKKINEILQEEYEGKVKVRHLLDILINDYRPEKVKQKMKKELKGLKIVSYYGCLLNRPPDIVGFDDPEDPVSLDRIVEITGASPIDWSYKTECCGASFSLNRTEIVIKLCHDILKTAKEEEADCVVVACPLCQANLDMRQQQIEKEYQEELNLPVLFFTQLLGLAGEIPLRSLGLDKHMVDPMPLLKKKKIL</sequence>
<dbReference type="AlphaFoldDB" id="A0A0F9L393"/>
<dbReference type="Gene3D" id="3.40.50.11810">
    <property type="match status" value="1"/>
</dbReference>